<evidence type="ECO:0000313" key="3">
    <source>
        <dbReference type="Proteomes" id="UP000194012"/>
    </source>
</evidence>
<dbReference type="AlphaFoldDB" id="A0A1X7ABY0"/>
<gene>
    <name evidence="2" type="ORF">ROG8370_03799</name>
</gene>
<reference evidence="3" key="1">
    <citation type="submission" date="2017-03" db="EMBL/GenBank/DDBJ databases">
        <authorList>
            <person name="Rodrigo-Torres L."/>
            <person name="Arahal R.D."/>
            <person name="Lucena T."/>
        </authorList>
    </citation>
    <scope>NUCLEOTIDE SEQUENCE [LARGE SCALE GENOMIC DNA]</scope>
    <source>
        <strain evidence="3">CECT 8370</strain>
    </source>
</reference>
<proteinExistence type="predicted"/>
<evidence type="ECO:0000313" key="2">
    <source>
        <dbReference type="EMBL" id="SLN75584.1"/>
    </source>
</evidence>
<keyword evidence="3" id="KW-1185">Reference proteome</keyword>
<evidence type="ECO:0000256" key="1">
    <source>
        <dbReference type="SAM" id="MobiDB-lite"/>
    </source>
</evidence>
<feature type="region of interest" description="Disordered" evidence="1">
    <location>
        <begin position="1"/>
        <end position="28"/>
    </location>
</feature>
<protein>
    <submittedName>
        <fullName evidence="2">Uncharacterized protein</fullName>
    </submittedName>
</protein>
<accession>A0A1X7ABY0</accession>
<dbReference type="Proteomes" id="UP000194012">
    <property type="component" value="Unassembled WGS sequence"/>
</dbReference>
<sequence>MAPASSGNTPPLPPDVKANPDLPQGQSENQGVAKWFTLDEVLRLRVFFAAEGAKPKECRPYRPEGLPAQIRAAANFKGDVGNPPNLYWAEVQIPVLRRQGRGWKPWDALRAIIIRFEANYRDSNRNPHIPGCEIFDITCAAFKKLLIGTWRRDDLVPKAVGANIFEGEKTALRKIHASDVPPSHGFALVKAMDAGPAMAEQIIDKLKQNTQADPAGDMTLLQRVIAPKKPGKPKKATVSERVSSRITLKARAGKTVLRGKGITPALLDGLPHGLETR</sequence>
<dbReference type="EMBL" id="FWFJ01000071">
    <property type="protein sequence ID" value="SLN75584.1"/>
    <property type="molecule type" value="Genomic_DNA"/>
</dbReference>
<name>A0A1X7ABY0_9RHOB</name>
<organism evidence="2 3">
    <name type="scientific">Roseovarius gaetbuli</name>
    <dbReference type="NCBI Taxonomy" id="1356575"/>
    <lineage>
        <taxon>Bacteria</taxon>
        <taxon>Pseudomonadati</taxon>
        <taxon>Pseudomonadota</taxon>
        <taxon>Alphaproteobacteria</taxon>
        <taxon>Rhodobacterales</taxon>
        <taxon>Roseobacteraceae</taxon>
        <taxon>Roseovarius</taxon>
    </lineage>
</organism>